<accession>A0A1M5IYH5</accession>
<keyword evidence="2" id="KW-1185">Reference proteome</keyword>
<dbReference type="InterPro" id="IPR006311">
    <property type="entry name" value="TAT_signal"/>
</dbReference>
<evidence type="ECO:0000313" key="2">
    <source>
        <dbReference type="Proteomes" id="UP000184041"/>
    </source>
</evidence>
<organism evidence="1 2">
    <name type="scientific">Fodinibius roseus</name>
    <dbReference type="NCBI Taxonomy" id="1194090"/>
    <lineage>
        <taxon>Bacteria</taxon>
        <taxon>Pseudomonadati</taxon>
        <taxon>Balneolota</taxon>
        <taxon>Balneolia</taxon>
        <taxon>Balneolales</taxon>
        <taxon>Balneolaceae</taxon>
        <taxon>Fodinibius</taxon>
    </lineage>
</organism>
<dbReference type="Proteomes" id="UP000184041">
    <property type="component" value="Unassembled WGS sequence"/>
</dbReference>
<dbReference type="PANTHER" id="PTHR22946">
    <property type="entry name" value="DIENELACTONE HYDROLASE DOMAIN-CONTAINING PROTEIN-RELATED"/>
    <property type="match status" value="1"/>
</dbReference>
<dbReference type="AlphaFoldDB" id="A0A1M5IYH5"/>
<dbReference type="PANTHER" id="PTHR22946:SF8">
    <property type="entry name" value="ACETYL XYLAN ESTERASE DOMAIN-CONTAINING PROTEIN"/>
    <property type="match status" value="1"/>
</dbReference>
<dbReference type="Gene3D" id="3.40.50.1820">
    <property type="entry name" value="alpha/beta hydrolase"/>
    <property type="match status" value="1"/>
</dbReference>
<dbReference type="InterPro" id="IPR050261">
    <property type="entry name" value="FrsA_esterase"/>
</dbReference>
<dbReference type="SUPFAM" id="SSF53474">
    <property type="entry name" value="alpha/beta-Hydrolases"/>
    <property type="match status" value="1"/>
</dbReference>
<dbReference type="InterPro" id="IPR029058">
    <property type="entry name" value="AB_hydrolase_fold"/>
</dbReference>
<proteinExistence type="predicted"/>
<reference evidence="1 2" key="1">
    <citation type="submission" date="2016-11" db="EMBL/GenBank/DDBJ databases">
        <authorList>
            <person name="Jaros S."/>
            <person name="Januszkiewicz K."/>
            <person name="Wedrychowicz H."/>
        </authorList>
    </citation>
    <scope>NUCLEOTIDE SEQUENCE [LARGE SCALE GENOMIC DNA]</scope>
    <source>
        <strain evidence="1 2">DSM 21986</strain>
    </source>
</reference>
<sequence>MENNRRDFLKKAGLAGLGLAGGGVFNELFANPHSSQAMPSAPAGRSSAGSMTFSASEEAGTSLIGAYGSWAASLIEGELPEFSYRRAEWEDLSSWRRAAGERFEERLAIPGIGDTPEVTVRDRYSYDGLEIEELSWQLPYGRPTRAILLKPRDAKGPLPGILGFHDHGGNKYFGRRKITRTSDDRHPMMETHQQDYYDGFAWANEIARRGYVVLVPDAFPFASRRVLLENVPEHLRDGLDDRNPEEPDNIRAYNDWAGDHEHVMAKSLFSAGTTWPGVFFAEDQKALDILCARGDVDEDRIGCGGLSGGGMRTVFMSGMDERISCSVCVGFMTTWKDLILAKSYTHTWMTYVPLLPGELDFPEILGLKVPSLSPLVLNNEEDPLFTLSEMKKADTILGDVYSKAGAGDRYRCSFYPGPHKFDRPMQQEAFDWFDRWLKGKG</sequence>
<gene>
    <name evidence="1" type="ORF">SAMN05443144_12514</name>
</gene>
<name>A0A1M5IYH5_9BACT</name>
<evidence type="ECO:0000313" key="1">
    <source>
        <dbReference type="EMBL" id="SHG33364.1"/>
    </source>
</evidence>
<dbReference type="NCBIfam" id="TIGR01409">
    <property type="entry name" value="TAT_signal_seq"/>
    <property type="match status" value="1"/>
</dbReference>
<protein>
    <submittedName>
        <fullName evidence="1">Tat (Twin-arginine translocation) pathway signal sequence</fullName>
    </submittedName>
</protein>
<dbReference type="InterPro" id="IPR019546">
    <property type="entry name" value="TAT_signal_bac_arc"/>
</dbReference>
<dbReference type="OrthoDB" id="3668964at2"/>
<dbReference type="STRING" id="1194090.SAMN05443144_12514"/>
<dbReference type="EMBL" id="FQUS01000025">
    <property type="protein sequence ID" value="SHG33364.1"/>
    <property type="molecule type" value="Genomic_DNA"/>
</dbReference>
<dbReference type="PROSITE" id="PS51318">
    <property type="entry name" value="TAT"/>
    <property type="match status" value="1"/>
</dbReference>
<dbReference type="RefSeq" id="WP_084088418.1">
    <property type="nucleotide sequence ID" value="NZ_FQUS01000025.1"/>
</dbReference>